<reference evidence="2 3" key="1">
    <citation type="submission" date="2023-01" db="EMBL/GenBank/DDBJ databases">
        <title>Novel species of the genus Asticcacaulis isolated from rivers.</title>
        <authorList>
            <person name="Lu H."/>
        </authorList>
    </citation>
    <scope>NUCLEOTIDE SEQUENCE [LARGE SCALE GENOMIC DNA]</scope>
    <source>
        <strain evidence="2 3">LKC15W</strain>
    </source>
</reference>
<keyword evidence="1" id="KW-0472">Membrane</keyword>
<sequence length="184" mass="20113">MKKVLTGRTPWTYFYVFLIPFVNWSFAHVPSIPMPDGGAWPPLAIVTGFILVARDFAQREVGHHIFVAVFIGMAVSFLMAPPAIAFASAAAFLVSEVVDWAIYTFSKRPLSERVMISSIVAAPLDTTLFWGLASLSAEASGTFTPLTLLTAAASKLVGAYVVYLLLKQREKKAAITQEKLPDLF</sequence>
<protein>
    <submittedName>
        <fullName evidence="2">VUT family protein</fullName>
    </submittedName>
</protein>
<comment type="caution">
    <text evidence="2">The sequence shown here is derived from an EMBL/GenBank/DDBJ whole genome shotgun (WGS) entry which is preliminary data.</text>
</comment>
<feature type="transmembrane region" description="Helical" evidence="1">
    <location>
        <begin position="38"/>
        <end position="54"/>
    </location>
</feature>
<proteinExistence type="predicted"/>
<evidence type="ECO:0000256" key="1">
    <source>
        <dbReference type="SAM" id="Phobius"/>
    </source>
</evidence>
<evidence type="ECO:0000313" key="3">
    <source>
        <dbReference type="Proteomes" id="UP001218579"/>
    </source>
</evidence>
<dbReference type="InterPro" id="IPR003744">
    <property type="entry name" value="YhhQ"/>
</dbReference>
<name>A0ABT5HKI1_9CAUL</name>
<keyword evidence="1" id="KW-0812">Transmembrane</keyword>
<dbReference type="Proteomes" id="UP001218579">
    <property type="component" value="Unassembled WGS sequence"/>
</dbReference>
<feature type="transmembrane region" description="Helical" evidence="1">
    <location>
        <begin position="61"/>
        <end position="78"/>
    </location>
</feature>
<evidence type="ECO:0000313" key="2">
    <source>
        <dbReference type="EMBL" id="MDC7676119.1"/>
    </source>
</evidence>
<accession>A0ABT5HKI1</accession>
<dbReference type="RefSeq" id="WP_272744423.1">
    <property type="nucleotide sequence ID" value="NZ_JAQQKV010000001.1"/>
</dbReference>
<keyword evidence="1" id="KW-1133">Transmembrane helix</keyword>
<feature type="transmembrane region" description="Helical" evidence="1">
    <location>
        <begin position="145"/>
        <end position="166"/>
    </location>
</feature>
<dbReference type="Pfam" id="PF02592">
    <property type="entry name" value="Vut_1"/>
    <property type="match status" value="1"/>
</dbReference>
<gene>
    <name evidence="2" type="ORF">PQU98_08255</name>
</gene>
<dbReference type="EMBL" id="JAQQKV010000001">
    <property type="protein sequence ID" value="MDC7676119.1"/>
    <property type="molecule type" value="Genomic_DNA"/>
</dbReference>
<organism evidence="2 3">
    <name type="scientific">Asticcacaulis machinosus</name>
    <dbReference type="NCBI Taxonomy" id="2984211"/>
    <lineage>
        <taxon>Bacteria</taxon>
        <taxon>Pseudomonadati</taxon>
        <taxon>Pseudomonadota</taxon>
        <taxon>Alphaproteobacteria</taxon>
        <taxon>Caulobacterales</taxon>
        <taxon>Caulobacteraceae</taxon>
        <taxon>Asticcacaulis</taxon>
    </lineage>
</organism>
<feature type="transmembrane region" description="Helical" evidence="1">
    <location>
        <begin position="12"/>
        <end position="32"/>
    </location>
</feature>
<keyword evidence="3" id="KW-1185">Reference proteome</keyword>